<sequence>MGRVDEIERIRAFNRFYTQHLGLLTDRYLDQDRPLGPARLLYEIGDRADLRDLRARLGLDAGYLSRLLRTLEDHNLVRVGPHPADGRARVAALTETGRRERADLDERSRRAVTDALGNLTAEQRAELVAAQATVHRLLRLAGTVIAPVDPAATQARTSLLRYAVELAERFPEGYDPATLTAPGDVDGTMLLATENDHTIGCGLWTRLAPGTAELRHLWVAAEARGLGLGRRLLAALEADAAAHGITAVRLGTHAALTEAIALYRGAGYLPIDDYSDSPYNQLAFEKVLITPGWRGGSAGRSGSRGT</sequence>
<dbReference type="SUPFAM" id="SSF46785">
    <property type="entry name" value="Winged helix' DNA-binding domain"/>
    <property type="match status" value="1"/>
</dbReference>
<evidence type="ECO:0000313" key="5">
    <source>
        <dbReference type="Proteomes" id="UP000624709"/>
    </source>
</evidence>
<dbReference type="PANTHER" id="PTHR43877">
    <property type="entry name" value="AMINOALKYLPHOSPHONATE N-ACETYLTRANSFERASE-RELATED-RELATED"/>
    <property type="match status" value="1"/>
</dbReference>
<dbReference type="Pfam" id="PF00583">
    <property type="entry name" value="Acetyltransf_1"/>
    <property type="match status" value="1"/>
</dbReference>
<keyword evidence="1" id="KW-0808">Transferase</keyword>
<dbReference type="InterPro" id="IPR036390">
    <property type="entry name" value="WH_DNA-bd_sf"/>
</dbReference>
<dbReference type="PANTHER" id="PTHR43877:SF2">
    <property type="entry name" value="AMINOALKYLPHOSPHONATE N-ACETYLTRANSFERASE-RELATED"/>
    <property type="match status" value="1"/>
</dbReference>
<feature type="domain" description="N-acetyltransferase" evidence="3">
    <location>
        <begin position="143"/>
        <end position="291"/>
    </location>
</feature>
<dbReference type="Proteomes" id="UP000624709">
    <property type="component" value="Unassembled WGS sequence"/>
</dbReference>
<organism evidence="4 5">
    <name type="scientific">Actinoplanes palleronii</name>
    <dbReference type="NCBI Taxonomy" id="113570"/>
    <lineage>
        <taxon>Bacteria</taxon>
        <taxon>Bacillati</taxon>
        <taxon>Actinomycetota</taxon>
        <taxon>Actinomycetes</taxon>
        <taxon>Micromonosporales</taxon>
        <taxon>Micromonosporaceae</taxon>
        <taxon>Actinoplanes</taxon>
    </lineage>
</organism>
<evidence type="ECO:0000256" key="2">
    <source>
        <dbReference type="ARBA" id="ARBA00023315"/>
    </source>
</evidence>
<dbReference type="SUPFAM" id="SSF55729">
    <property type="entry name" value="Acyl-CoA N-acyltransferases (Nat)"/>
    <property type="match status" value="1"/>
</dbReference>
<keyword evidence="2" id="KW-0012">Acyltransferase</keyword>
<keyword evidence="5" id="KW-1185">Reference proteome</keyword>
<protein>
    <submittedName>
        <fullName evidence="4">PadR family transcriptional regulator</fullName>
    </submittedName>
</protein>
<name>A0ABQ4B9C9_9ACTN</name>
<evidence type="ECO:0000313" key="4">
    <source>
        <dbReference type="EMBL" id="GIE67197.1"/>
    </source>
</evidence>
<accession>A0ABQ4B9C9</accession>
<evidence type="ECO:0000256" key="1">
    <source>
        <dbReference type="ARBA" id="ARBA00022679"/>
    </source>
</evidence>
<dbReference type="InterPro" id="IPR000835">
    <property type="entry name" value="HTH_MarR-typ"/>
</dbReference>
<dbReference type="InterPro" id="IPR036388">
    <property type="entry name" value="WH-like_DNA-bd_sf"/>
</dbReference>
<dbReference type="Gene3D" id="3.40.630.30">
    <property type="match status" value="1"/>
</dbReference>
<dbReference type="SMART" id="SM00347">
    <property type="entry name" value="HTH_MARR"/>
    <property type="match status" value="1"/>
</dbReference>
<dbReference type="PROSITE" id="PS51186">
    <property type="entry name" value="GNAT"/>
    <property type="match status" value="1"/>
</dbReference>
<evidence type="ECO:0000259" key="3">
    <source>
        <dbReference type="PROSITE" id="PS51186"/>
    </source>
</evidence>
<dbReference type="EMBL" id="BOMS01000045">
    <property type="protein sequence ID" value="GIE67197.1"/>
    <property type="molecule type" value="Genomic_DNA"/>
</dbReference>
<dbReference type="InterPro" id="IPR016181">
    <property type="entry name" value="Acyl_CoA_acyltransferase"/>
</dbReference>
<proteinExistence type="predicted"/>
<gene>
    <name evidence="4" type="ORF">Apa02nite_033050</name>
</gene>
<dbReference type="Pfam" id="PF12802">
    <property type="entry name" value="MarR_2"/>
    <property type="match status" value="1"/>
</dbReference>
<dbReference type="InterPro" id="IPR050832">
    <property type="entry name" value="Bact_Acetyltransf"/>
</dbReference>
<reference evidence="4 5" key="1">
    <citation type="submission" date="2021-01" db="EMBL/GenBank/DDBJ databases">
        <title>Whole genome shotgun sequence of Actinoplanes palleronii NBRC 14916.</title>
        <authorList>
            <person name="Komaki H."/>
            <person name="Tamura T."/>
        </authorList>
    </citation>
    <scope>NUCLEOTIDE SEQUENCE [LARGE SCALE GENOMIC DNA]</scope>
    <source>
        <strain evidence="4 5">NBRC 14916</strain>
    </source>
</reference>
<comment type="caution">
    <text evidence="4">The sequence shown here is derived from an EMBL/GenBank/DDBJ whole genome shotgun (WGS) entry which is preliminary data.</text>
</comment>
<dbReference type="Gene3D" id="1.10.10.10">
    <property type="entry name" value="Winged helix-like DNA-binding domain superfamily/Winged helix DNA-binding domain"/>
    <property type="match status" value="1"/>
</dbReference>
<dbReference type="InterPro" id="IPR000182">
    <property type="entry name" value="GNAT_dom"/>
</dbReference>